<dbReference type="Proteomes" id="UP000076532">
    <property type="component" value="Unassembled WGS sequence"/>
</dbReference>
<evidence type="ECO:0000313" key="2">
    <source>
        <dbReference type="EMBL" id="KZP06870.1"/>
    </source>
</evidence>
<gene>
    <name evidence="2" type="ORF">FIBSPDRAFT_1053280</name>
</gene>
<evidence type="ECO:0000256" key="1">
    <source>
        <dbReference type="SAM" id="MobiDB-lite"/>
    </source>
</evidence>
<sequence length="130" mass="14388">MEGRQGSMKGLRWSRILQPSEIMTNLRFPLDYCYSGCCYPMFLAPFPSLFPRKGTSETATLIAHPALPLPLPPHTHRTTSSTGILHPAPPRRAPEPTGRLPMLSPLPPPPAPPEPDWTTARIVSLFPAHF</sequence>
<feature type="compositionally biased region" description="Pro residues" evidence="1">
    <location>
        <begin position="104"/>
        <end position="115"/>
    </location>
</feature>
<feature type="region of interest" description="Disordered" evidence="1">
    <location>
        <begin position="66"/>
        <end position="115"/>
    </location>
</feature>
<dbReference type="EMBL" id="KV417770">
    <property type="protein sequence ID" value="KZP06870.1"/>
    <property type="molecule type" value="Genomic_DNA"/>
</dbReference>
<proteinExistence type="predicted"/>
<protein>
    <submittedName>
        <fullName evidence="2">Uncharacterized protein</fullName>
    </submittedName>
</protein>
<name>A0A167X6C9_9AGAM</name>
<reference evidence="2 3" key="1">
    <citation type="journal article" date="2016" name="Mol. Biol. Evol.">
        <title>Comparative Genomics of Early-Diverging Mushroom-Forming Fungi Provides Insights into the Origins of Lignocellulose Decay Capabilities.</title>
        <authorList>
            <person name="Nagy L.G."/>
            <person name="Riley R."/>
            <person name="Tritt A."/>
            <person name="Adam C."/>
            <person name="Daum C."/>
            <person name="Floudas D."/>
            <person name="Sun H."/>
            <person name="Yadav J.S."/>
            <person name="Pangilinan J."/>
            <person name="Larsson K.H."/>
            <person name="Matsuura K."/>
            <person name="Barry K."/>
            <person name="Labutti K."/>
            <person name="Kuo R."/>
            <person name="Ohm R.A."/>
            <person name="Bhattacharya S.S."/>
            <person name="Shirouzu T."/>
            <person name="Yoshinaga Y."/>
            <person name="Martin F.M."/>
            <person name="Grigoriev I.V."/>
            <person name="Hibbett D.S."/>
        </authorList>
    </citation>
    <scope>NUCLEOTIDE SEQUENCE [LARGE SCALE GENOMIC DNA]</scope>
    <source>
        <strain evidence="2 3">CBS 109695</strain>
    </source>
</reference>
<keyword evidence="3" id="KW-1185">Reference proteome</keyword>
<accession>A0A167X6C9</accession>
<evidence type="ECO:0000313" key="3">
    <source>
        <dbReference type="Proteomes" id="UP000076532"/>
    </source>
</evidence>
<dbReference type="AlphaFoldDB" id="A0A167X6C9"/>
<organism evidence="2 3">
    <name type="scientific">Athelia psychrophila</name>
    <dbReference type="NCBI Taxonomy" id="1759441"/>
    <lineage>
        <taxon>Eukaryota</taxon>
        <taxon>Fungi</taxon>
        <taxon>Dikarya</taxon>
        <taxon>Basidiomycota</taxon>
        <taxon>Agaricomycotina</taxon>
        <taxon>Agaricomycetes</taxon>
        <taxon>Agaricomycetidae</taxon>
        <taxon>Atheliales</taxon>
        <taxon>Atheliaceae</taxon>
        <taxon>Athelia</taxon>
    </lineage>
</organism>